<reference evidence="10" key="2">
    <citation type="submission" date="2020-09" db="EMBL/GenBank/DDBJ databases">
        <authorList>
            <person name="Sun Q."/>
            <person name="Kim S."/>
        </authorList>
    </citation>
    <scope>NUCLEOTIDE SEQUENCE</scope>
    <source>
        <strain evidence="10">KCTC 32296</strain>
    </source>
</reference>
<feature type="transmembrane region" description="Helical" evidence="8">
    <location>
        <begin position="200"/>
        <end position="221"/>
    </location>
</feature>
<feature type="transmembrane region" description="Helical" evidence="8">
    <location>
        <begin position="254"/>
        <end position="274"/>
    </location>
</feature>
<dbReference type="NCBIfam" id="TIGR00688">
    <property type="entry name" value="rarD"/>
    <property type="match status" value="1"/>
</dbReference>
<keyword evidence="7 8" id="KW-0472">Membrane</keyword>
<sequence>MCYGVWGFAPLAYLPLKAIDAGALEIMAHRSVWALLWSFGLVILTKQLPEAMSYFLKPKLALLLLLSSVMIAINWGVFVWAVTNQHTMETSLGYYLNPLINMAVGAAFFRERLDIYGKIAIGMAVIGVGVQALALGHIPYIGLTIAISFAAYGIIRKQLVVTALGGLFVECVFLFVPSIIYLWWFEASGQGHFFDAPSNAFWFFVTGPVTVLPLALFSFVARRLALSTMGFIQFIAPTISFCIGLFQGELFTPLRALSFAFIWGGALIFAFGAWRRFKELKTAA</sequence>
<feature type="transmembrane region" description="Helical" evidence="8">
    <location>
        <begin position="228"/>
        <end position="248"/>
    </location>
</feature>
<keyword evidence="6 8" id="KW-1133">Transmembrane helix</keyword>
<dbReference type="EMBL" id="BMZB01000001">
    <property type="protein sequence ID" value="GGZ26256.1"/>
    <property type="molecule type" value="Genomic_DNA"/>
</dbReference>
<evidence type="ECO:0000256" key="2">
    <source>
        <dbReference type="ARBA" id="ARBA00007362"/>
    </source>
</evidence>
<evidence type="ECO:0000256" key="1">
    <source>
        <dbReference type="ARBA" id="ARBA00004651"/>
    </source>
</evidence>
<keyword evidence="4" id="KW-1003">Cell membrane</keyword>
<dbReference type="SUPFAM" id="SSF103481">
    <property type="entry name" value="Multidrug resistance efflux transporter EmrE"/>
    <property type="match status" value="1"/>
</dbReference>
<feature type="transmembrane region" description="Helical" evidence="8">
    <location>
        <begin position="60"/>
        <end position="80"/>
    </location>
</feature>
<feature type="transmembrane region" description="Helical" evidence="8">
    <location>
        <begin position="92"/>
        <end position="109"/>
    </location>
</feature>
<feature type="transmembrane region" description="Helical" evidence="8">
    <location>
        <begin position="31"/>
        <end position="48"/>
    </location>
</feature>
<evidence type="ECO:0000256" key="3">
    <source>
        <dbReference type="ARBA" id="ARBA00022448"/>
    </source>
</evidence>
<dbReference type="Proteomes" id="UP000662572">
    <property type="component" value="Unassembled WGS sequence"/>
</dbReference>
<feature type="domain" description="EamA" evidence="9">
    <location>
        <begin position="18"/>
        <end position="128"/>
    </location>
</feature>
<dbReference type="GO" id="GO:0005886">
    <property type="term" value="C:plasma membrane"/>
    <property type="evidence" value="ECO:0007669"/>
    <property type="project" value="UniProtKB-SubCell"/>
</dbReference>
<dbReference type="InterPro" id="IPR004626">
    <property type="entry name" value="RarD"/>
</dbReference>
<comment type="similarity">
    <text evidence="2">Belongs to the EamA transporter family.</text>
</comment>
<feature type="transmembrane region" description="Helical" evidence="8">
    <location>
        <begin position="116"/>
        <end position="132"/>
    </location>
</feature>
<dbReference type="Pfam" id="PF00892">
    <property type="entry name" value="EamA"/>
    <property type="match status" value="1"/>
</dbReference>
<gene>
    <name evidence="10" type="ORF">GCM10011273_09710</name>
</gene>
<accession>A0A918UQ49</accession>
<feature type="transmembrane region" description="Helical" evidence="8">
    <location>
        <begin position="167"/>
        <end position="185"/>
    </location>
</feature>
<dbReference type="InterPro" id="IPR000620">
    <property type="entry name" value="EamA_dom"/>
</dbReference>
<proteinExistence type="inferred from homology"/>
<evidence type="ECO:0000313" key="10">
    <source>
        <dbReference type="EMBL" id="GGZ26256.1"/>
    </source>
</evidence>
<name>A0A918UQ49_9CAUL</name>
<evidence type="ECO:0000256" key="7">
    <source>
        <dbReference type="ARBA" id="ARBA00023136"/>
    </source>
</evidence>
<evidence type="ECO:0000313" key="11">
    <source>
        <dbReference type="Proteomes" id="UP000662572"/>
    </source>
</evidence>
<comment type="caution">
    <text evidence="10">The sequence shown here is derived from an EMBL/GenBank/DDBJ whole genome shotgun (WGS) entry which is preliminary data.</text>
</comment>
<keyword evidence="5 8" id="KW-0812">Transmembrane</keyword>
<evidence type="ECO:0000256" key="4">
    <source>
        <dbReference type="ARBA" id="ARBA00022475"/>
    </source>
</evidence>
<dbReference type="AlphaFoldDB" id="A0A918UQ49"/>
<comment type="subcellular location">
    <subcellularLocation>
        <location evidence="1">Cell membrane</location>
        <topology evidence="1">Multi-pass membrane protein</topology>
    </subcellularLocation>
</comment>
<protein>
    <submittedName>
        <fullName evidence="10">Permease</fullName>
    </submittedName>
</protein>
<evidence type="ECO:0000256" key="5">
    <source>
        <dbReference type="ARBA" id="ARBA00022692"/>
    </source>
</evidence>
<evidence type="ECO:0000259" key="9">
    <source>
        <dbReference type="Pfam" id="PF00892"/>
    </source>
</evidence>
<evidence type="ECO:0000256" key="8">
    <source>
        <dbReference type="SAM" id="Phobius"/>
    </source>
</evidence>
<keyword evidence="3" id="KW-0813">Transport</keyword>
<evidence type="ECO:0000256" key="6">
    <source>
        <dbReference type="ARBA" id="ARBA00022989"/>
    </source>
</evidence>
<organism evidence="10 11">
    <name type="scientific">Asticcacaulis endophyticus</name>
    <dbReference type="NCBI Taxonomy" id="1395890"/>
    <lineage>
        <taxon>Bacteria</taxon>
        <taxon>Pseudomonadati</taxon>
        <taxon>Pseudomonadota</taxon>
        <taxon>Alphaproteobacteria</taxon>
        <taxon>Caulobacterales</taxon>
        <taxon>Caulobacteraceae</taxon>
        <taxon>Asticcacaulis</taxon>
    </lineage>
</organism>
<dbReference type="InterPro" id="IPR037185">
    <property type="entry name" value="EmrE-like"/>
</dbReference>
<feature type="transmembrane region" description="Helical" evidence="8">
    <location>
        <begin position="138"/>
        <end position="155"/>
    </location>
</feature>
<reference evidence="10" key="1">
    <citation type="journal article" date="2014" name="Int. J. Syst. Evol. Microbiol.">
        <title>Complete genome sequence of Corynebacterium casei LMG S-19264T (=DSM 44701T), isolated from a smear-ripened cheese.</title>
        <authorList>
            <consortium name="US DOE Joint Genome Institute (JGI-PGF)"/>
            <person name="Walter F."/>
            <person name="Albersmeier A."/>
            <person name="Kalinowski J."/>
            <person name="Ruckert C."/>
        </authorList>
    </citation>
    <scope>NUCLEOTIDE SEQUENCE</scope>
    <source>
        <strain evidence="10">KCTC 32296</strain>
    </source>
</reference>
<keyword evidence="11" id="KW-1185">Reference proteome</keyword>